<dbReference type="InterPro" id="IPR019286">
    <property type="entry name" value="DUF2339_TM"/>
</dbReference>
<protein>
    <submittedName>
        <fullName evidence="3">Uncharacterized membrane protein</fullName>
    </submittedName>
</protein>
<dbReference type="STRING" id="453582.SAMN05421580_108145"/>
<feature type="transmembrane region" description="Helical" evidence="2">
    <location>
        <begin position="847"/>
        <end position="869"/>
    </location>
</feature>
<keyword evidence="4" id="KW-1185">Reference proteome</keyword>
<feature type="transmembrane region" description="Helical" evidence="2">
    <location>
        <begin position="276"/>
        <end position="292"/>
    </location>
</feature>
<feature type="transmembrane region" description="Helical" evidence="2">
    <location>
        <begin position="392"/>
        <end position="411"/>
    </location>
</feature>
<evidence type="ECO:0000313" key="3">
    <source>
        <dbReference type="EMBL" id="SIT01833.1"/>
    </source>
</evidence>
<dbReference type="EMBL" id="FTOG01000008">
    <property type="protein sequence ID" value="SIT01833.1"/>
    <property type="molecule type" value="Genomic_DNA"/>
</dbReference>
<feature type="transmembrane region" description="Helical" evidence="2">
    <location>
        <begin position="654"/>
        <end position="671"/>
    </location>
</feature>
<reference evidence="4" key="1">
    <citation type="submission" date="2017-01" db="EMBL/GenBank/DDBJ databases">
        <authorList>
            <person name="Varghese N."/>
            <person name="Submissions S."/>
        </authorList>
    </citation>
    <scope>NUCLEOTIDE SEQUENCE [LARGE SCALE GENOMIC DNA]</scope>
    <source>
        <strain evidence="4">DSM 19945</strain>
    </source>
</reference>
<dbReference type="InterPro" id="IPR014600">
    <property type="entry name" value="UCP035905_mem"/>
</dbReference>
<dbReference type="OrthoDB" id="5422830at2"/>
<sequence>MLIILLAVAGGVAGLVALLLSLANLRRRVSALEARLALGGDEALPVPEAVEPEPVAASWPPERDEPAPQAPPEAAAAPAMPPPLPAAARVPSEPSLVALVWTWLQENWFYAVAAVSLALAGIFAAQYAAERGLLSPTARVMLAAAFGALLIGAGEVIRRRWGDAPETATAYLPSVFSGAGVVTLYGAVLTAQMLYGLITPAMSLGLLVMVAVLAIVLGWFYGPLLALVGLLGACAAPFLAGGAPGSEWMIAGYFGLVMLSGLSINALKKWRAVDELALIAPFAAMFQIAHLSQTWAAALAYFALVPVIGSVFLGGALRPCRPAQTIVAKLQSGAALIEIGWRDFFMRLVWIGAVAGLFSVIGAEEPQLAAALAALTGLTLLATFWSLRAPGAVDFALVAVAGLYLLAPRIVPTLVDMGEEYPAQVSATLFYLLIAAGAVISLACAWRSARGVGRDAIAWAIGAAVAGPGLLVLQEVMNAPGAVIGANTWAGIAMGFAALATLLAERAWHRDAPDRERVSLAVLAALSLIALALFIWFTKAALSVALAVLVLSAVLMDLRWKLPRLAGFAQVGVMVLVWRTLVDPGLFWGVDHARWFEIVLAYGAPALALLVAAVALRSADRPLTRAALEGGGAVVLAMGASVVLIRAFEATEHLVFGLTGASWWLAGWALLRTASVTAPKQEAGRLARFARLLRLTLGWLDLAVASLALLLALALNPLVWRSFEIVGPVFFNSMTFGYLLPGLIILAMAVTLKGLKKAVRIIFAGFGSVLVLAYLFFSVAQIWRGNRPAALPMGEGELWSYTALLLLIGAGLLGAALWRRSNPLRYLADAVLVVAIIKVFFVDAADLGGLVRAGSFLILGLALAGLAWVNRRAALASVPPAPES</sequence>
<feature type="transmembrane region" description="Helical" evidence="2">
    <location>
        <begin position="6"/>
        <end position="25"/>
    </location>
</feature>
<dbReference type="Pfam" id="PF10101">
    <property type="entry name" value="DUF2339"/>
    <property type="match status" value="2"/>
</dbReference>
<gene>
    <name evidence="3" type="ORF">SAMN05421580_108145</name>
</gene>
<feature type="transmembrane region" description="Helical" evidence="2">
    <location>
        <begin position="762"/>
        <end position="783"/>
    </location>
</feature>
<feature type="transmembrane region" description="Helical" evidence="2">
    <location>
        <begin position="194"/>
        <end position="217"/>
    </location>
</feature>
<feature type="transmembrane region" description="Helical" evidence="2">
    <location>
        <begin position="565"/>
        <end position="582"/>
    </location>
</feature>
<feature type="transmembrane region" description="Helical" evidence="2">
    <location>
        <begin position="140"/>
        <end position="157"/>
    </location>
</feature>
<dbReference type="PANTHER" id="PTHR38434:SF1">
    <property type="entry name" value="BLL2549 PROTEIN"/>
    <property type="match status" value="1"/>
</dbReference>
<dbReference type="AlphaFoldDB" id="A0A1N7NTZ0"/>
<keyword evidence="2" id="KW-0812">Transmembrane</keyword>
<accession>A0A1N7NTZ0</accession>
<feature type="transmembrane region" description="Helical" evidence="2">
    <location>
        <begin position="248"/>
        <end position="267"/>
    </location>
</feature>
<dbReference type="Proteomes" id="UP000186221">
    <property type="component" value="Unassembled WGS sequence"/>
</dbReference>
<feature type="transmembrane region" description="Helical" evidence="2">
    <location>
        <begin position="169"/>
        <end position="188"/>
    </location>
</feature>
<feature type="transmembrane region" description="Helical" evidence="2">
    <location>
        <begin position="224"/>
        <end position="242"/>
    </location>
</feature>
<name>A0A1N7NTZ0_9RHOB</name>
<evidence type="ECO:0000313" key="4">
    <source>
        <dbReference type="Proteomes" id="UP000186221"/>
    </source>
</evidence>
<feature type="transmembrane region" description="Helical" evidence="2">
    <location>
        <begin position="594"/>
        <end position="616"/>
    </location>
</feature>
<feature type="transmembrane region" description="Helical" evidence="2">
    <location>
        <begin position="344"/>
        <end position="362"/>
    </location>
</feature>
<dbReference type="PIRSF" id="PIRSF035905">
    <property type="entry name" value="UCP035905_mp"/>
    <property type="match status" value="1"/>
</dbReference>
<feature type="transmembrane region" description="Helical" evidence="2">
    <location>
        <begin position="541"/>
        <end position="558"/>
    </location>
</feature>
<feature type="transmembrane region" description="Helical" evidence="2">
    <location>
        <begin position="298"/>
        <end position="317"/>
    </location>
</feature>
<evidence type="ECO:0000256" key="2">
    <source>
        <dbReference type="SAM" id="Phobius"/>
    </source>
</evidence>
<feature type="transmembrane region" description="Helical" evidence="2">
    <location>
        <begin position="517"/>
        <end position="535"/>
    </location>
</feature>
<feature type="transmembrane region" description="Helical" evidence="2">
    <location>
        <begin position="456"/>
        <end position="474"/>
    </location>
</feature>
<keyword evidence="2" id="KW-1133">Transmembrane helix</keyword>
<feature type="transmembrane region" description="Helical" evidence="2">
    <location>
        <begin position="628"/>
        <end position="648"/>
    </location>
</feature>
<keyword evidence="2" id="KW-0472">Membrane</keyword>
<feature type="transmembrane region" description="Helical" evidence="2">
    <location>
        <begin position="108"/>
        <end position="128"/>
    </location>
</feature>
<feature type="transmembrane region" description="Helical" evidence="2">
    <location>
        <begin position="692"/>
        <end position="715"/>
    </location>
</feature>
<feature type="transmembrane region" description="Helical" evidence="2">
    <location>
        <begin position="824"/>
        <end position="841"/>
    </location>
</feature>
<feature type="transmembrane region" description="Helical" evidence="2">
    <location>
        <begin position="486"/>
        <end position="505"/>
    </location>
</feature>
<dbReference type="RefSeq" id="WP_139327834.1">
    <property type="nucleotide sequence ID" value="NZ_FTOG01000008.1"/>
</dbReference>
<feature type="transmembrane region" description="Helical" evidence="2">
    <location>
        <begin position="798"/>
        <end position="817"/>
    </location>
</feature>
<evidence type="ECO:0000256" key="1">
    <source>
        <dbReference type="SAM" id="MobiDB-lite"/>
    </source>
</evidence>
<feature type="transmembrane region" description="Helical" evidence="2">
    <location>
        <begin position="735"/>
        <end position="755"/>
    </location>
</feature>
<dbReference type="PANTHER" id="PTHR38434">
    <property type="entry name" value="BLL2549 PROTEIN"/>
    <property type="match status" value="1"/>
</dbReference>
<organism evidence="3 4">
    <name type="scientific">Rhodobacter aestuarii</name>
    <dbReference type="NCBI Taxonomy" id="453582"/>
    <lineage>
        <taxon>Bacteria</taxon>
        <taxon>Pseudomonadati</taxon>
        <taxon>Pseudomonadota</taxon>
        <taxon>Alphaproteobacteria</taxon>
        <taxon>Rhodobacterales</taxon>
        <taxon>Rhodobacter group</taxon>
        <taxon>Rhodobacter</taxon>
    </lineage>
</organism>
<proteinExistence type="predicted"/>
<feature type="transmembrane region" description="Helical" evidence="2">
    <location>
        <begin position="423"/>
        <end position="444"/>
    </location>
</feature>
<feature type="region of interest" description="Disordered" evidence="1">
    <location>
        <begin position="51"/>
        <end position="78"/>
    </location>
</feature>
<feature type="transmembrane region" description="Helical" evidence="2">
    <location>
        <begin position="368"/>
        <end position="385"/>
    </location>
</feature>